<protein>
    <submittedName>
        <fullName evidence="6">Methyltransferase domain-containing protein</fullName>
    </submittedName>
</protein>
<dbReference type="InterPro" id="IPR007848">
    <property type="entry name" value="Small_mtfrase_dom"/>
</dbReference>
<organism evidence="6 7">
    <name type="scientific">Peterkaempfera bronchialis</name>
    <dbReference type="NCBI Taxonomy" id="2126346"/>
    <lineage>
        <taxon>Bacteria</taxon>
        <taxon>Bacillati</taxon>
        <taxon>Actinomycetota</taxon>
        <taxon>Actinomycetes</taxon>
        <taxon>Kitasatosporales</taxon>
        <taxon>Streptomycetaceae</taxon>
        <taxon>Peterkaempfera</taxon>
    </lineage>
</organism>
<reference evidence="7" key="1">
    <citation type="submission" date="2018-07" db="EMBL/GenBank/DDBJ databases">
        <title>Streptacidiphilus bronchialis DSM 106435 chromosome.</title>
        <authorList>
            <person name="Batra D."/>
            <person name="Gulvik C.A."/>
        </authorList>
    </citation>
    <scope>NUCLEOTIDE SEQUENCE [LARGE SCALE GENOMIC DNA]</scope>
    <source>
        <strain evidence="7">DSM 106435</strain>
    </source>
</reference>
<dbReference type="Gene3D" id="3.40.50.150">
    <property type="entry name" value="Vaccinia Virus protein VP39"/>
    <property type="match status" value="1"/>
</dbReference>
<dbReference type="PROSITE" id="PS00092">
    <property type="entry name" value="N6_MTASE"/>
    <property type="match status" value="1"/>
</dbReference>
<proteinExistence type="inferred from homology"/>
<evidence type="ECO:0000256" key="4">
    <source>
        <dbReference type="ARBA" id="ARBA00022691"/>
    </source>
</evidence>
<comment type="similarity">
    <text evidence="1">Belongs to the eukaryotic/archaeal PrmC-related family.</text>
</comment>
<evidence type="ECO:0000256" key="2">
    <source>
        <dbReference type="ARBA" id="ARBA00022603"/>
    </source>
</evidence>
<dbReference type="GO" id="GO:0003676">
    <property type="term" value="F:nucleic acid binding"/>
    <property type="evidence" value="ECO:0007669"/>
    <property type="project" value="InterPro"/>
</dbReference>
<keyword evidence="7" id="KW-1185">Reference proteome</keyword>
<evidence type="ECO:0000256" key="1">
    <source>
        <dbReference type="ARBA" id="ARBA00006149"/>
    </source>
</evidence>
<dbReference type="SUPFAM" id="SSF53335">
    <property type="entry name" value="S-adenosyl-L-methionine-dependent methyltransferases"/>
    <property type="match status" value="1"/>
</dbReference>
<evidence type="ECO:0000313" key="7">
    <source>
        <dbReference type="Proteomes" id="UP000249340"/>
    </source>
</evidence>
<dbReference type="GO" id="GO:0035657">
    <property type="term" value="C:eRF1 methyltransferase complex"/>
    <property type="evidence" value="ECO:0007669"/>
    <property type="project" value="TreeGrafter"/>
</dbReference>
<dbReference type="InterPro" id="IPR029063">
    <property type="entry name" value="SAM-dependent_MTases_sf"/>
</dbReference>
<accession>A0A345SUF7</accession>
<gene>
    <name evidence="6" type="ORF">C7M71_007815</name>
</gene>
<keyword evidence="3 6" id="KW-0808">Transferase</keyword>
<dbReference type="Proteomes" id="UP000249340">
    <property type="component" value="Chromosome"/>
</dbReference>
<keyword evidence="4" id="KW-0949">S-adenosyl-L-methionine</keyword>
<dbReference type="RefSeq" id="WP_111495205.1">
    <property type="nucleotide sequence ID" value="NZ_CP031264.1"/>
</dbReference>
<evidence type="ECO:0000256" key="3">
    <source>
        <dbReference type="ARBA" id="ARBA00022679"/>
    </source>
</evidence>
<dbReference type="Pfam" id="PF05175">
    <property type="entry name" value="MTS"/>
    <property type="match status" value="1"/>
</dbReference>
<keyword evidence="2 6" id="KW-0489">Methyltransferase</keyword>
<dbReference type="PANTHER" id="PTHR45875">
    <property type="entry name" value="METHYLTRANSFERASE N6AMT1"/>
    <property type="match status" value="1"/>
</dbReference>
<dbReference type="EMBL" id="CP031264">
    <property type="protein sequence ID" value="AXI77362.1"/>
    <property type="molecule type" value="Genomic_DNA"/>
</dbReference>
<dbReference type="GO" id="GO:0008276">
    <property type="term" value="F:protein methyltransferase activity"/>
    <property type="evidence" value="ECO:0007669"/>
    <property type="project" value="TreeGrafter"/>
</dbReference>
<dbReference type="AlphaFoldDB" id="A0A345SUF7"/>
<sequence length="220" mass="22922">MLLLRPPGVYRPQGDTRMLARALRRAGLPYGARVLDLCTGTGALALAAARAGANATAVDVSRRAVLTARLNAAVHRVPLRVLLGDLAEPVAGETFDAVLANPPYVIRAGASGPAPHSRARAWDAGADGRALLDRVCAEAPRLLAPGGLLLLVHSELCGVHTTLAALRAAGLKAAVVDRGPEPFGPVMRARAAALERHGVIGAGQRHEELVVIRADRPCRP</sequence>
<dbReference type="InterPro" id="IPR004557">
    <property type="entry name" value="PrmC-related"/>
</dbReference>
<dbReference type="OrthoDB" id="8746524at2"/>
<dbReference type="KEGG" id="stri:C7M71_007815"/>
<dbReference type="NCBIfam" id="TIGR00537">
    <property type="entry name" value="hemK_rel_arch"/>
    <property type="match status" value="1"/>
</dbReference>
<dbReference type="PANTHER" id="PTHR45875:SF1">
    <property type="entry name" value="METHYLTRANSFERASE N6AMT1"/>
    <property type="match status" value="1"/>
</dbReference>
<dbReference type="InterPro" id="IPR052190">
    <property type="entry name" value="Euk-Arch_PrmC-MTase"/>
</dbReference>
<dbReference type="GO" id="GO:0008170">
    <property type="term" value="F:N-methyltransferase activity"/>
    <property type="evidence" value="ECO:0007669"/>
    <property type="project" value="UniProtKB-ARBA"/>
</dbReference>
<dbReference type="GO" id="GO:0008757">
    <property type="term" value="F:S-adenosylmethionine-dependent methyltransferase activity"/>
    <property type="evidence" value="ECO:0007669"/>
    <property type="project" value="TreeGrafter"/>
</dbReference>
<evidence type="ECO:0000313" key="6">
    <source>
        <dbReference type="EMBL" id="AXI77362.1"/>
    </source>
</evidence>
<evidence type="ECO:0000259" key="5">
    <source>
        <dbReference type="Pfam" id="PF05175"/>
    </source>
</evidence>
<dbReference type="GO" id="GO:0032259">
    <property type="term" value="P:methylation"/>
    <property type="evidence" value="ECO:0007669"/>
    <property type="project" value="UniProtKB-KW"/>
</dbReference>
<feature type="domain" description="Methyltransferase small" evidence="5">
    <location>
        <begin position="16"/>
        <end position="105"/>
    </location>
</feature>
<dbReference type="InterPro" id="IPR002052">
    <property type="entry name" value="DNA_methylase_N6_adenine_CS"/>
</dbReference>
<name>A0A345SUF7_9ACTN</name>